<proteinExistence type="inferred from homology"/>
<dbReference type="EMBL" id="LPZR01000168">
    <property type="protein sequence ID" value="KYO51685.1"/>
    <property type="molecule type" value="Genomic_DNA"/>
</dbReference>
<evidence type="ECO:0000259" key="2">
    <source>
        <dbReference type="Pfam" id="PF01425"/>
    </source>
</evidence>
<evidence type="ECO:0000313" key="3">
    <source>
        <dbReference type="EMBL" id="KYO51685.1"/>
    </source>
</evidence>
<dbReference type="GeneID" id="97238967"/>
<dbReference type="RefSeq" id="WP_062765787.1">
    <property type="nucleotide sequence ID" value="NZ_CP121042.1"/>
</dbReference>
<dbReference type="AlphaFoldDB" id="A0A162KN24"/>
<sequence length="480" mass="50800">MPDTPLSSTPLSSTDLGELGAGELLGLYARKAASPVEATEAALDRIRRFDGAVNAYVLVDEDSARADAKASEARWMAGRPIGPVDGVPSSIKDLTFTRGWPTRKGSKTIAADGPWEVDAPFTAFMRGAGAVLLGKTTTPEFGWKGVTDSALTGITRNPWNVNTTSGGSSGGAGAAAALNMGVLHQGSDAGGSIRIPCGFTGTAGIKPTFGIIPQWPASAMGTTSHLGPMARTIADVALMMTVVGQADDRDWYMGAPISRDWRLGLDQGVRGLRIAFSPTLGYVNVREDVAREVRKAVDVLAALGAIVEEVDPGFEDPIDIFNAHWFAGAAKILANTPADQRELIDPGLRRVAELGAGIDIVDYMRAVDARVALGERMAAFHRSYDLLVTPSLPITAFEAGHDVPPGSGLDHWMQWTPFTYPFNLTQQPAASVQCGFGDDGLPVGLHIVGPRFRDELVLRAARAYELTCPPRFPTAPVVPG</sequence>
<dbReference type="Gene3D" id="3.90.1300.10">
    <property type="entry name" value="Amidase signature (AS) domain"/>
    <property type="match status" value="1"/>
</dbReference>
<dbReference type="InterPro" id="IPR023631">
    <property type="entry name" value="Amidase_dom"/>
</dbReference>
<dbReference type="Pfam" id="PF01425">
    <property type="entry name" value="Amidase"/>
    <property type="match status" value="1"/>
</dbReference>
<dbReference type="GO" id="GO:0003824">
    <property type="term" value="F:catalytic activity"/>
    <property type="evidence" value="ECO:0007669"/>
    <property type="project" value="InterPro"/>
</dbReference>
<dbReference type="SUPFAM" id="SSF75304">
    <property type="entry name" value="Amidase signature (AS) enzymes"/>
    <property type="match status" value="1"/>
</dbReference>
<dbReference type="InterPro" id="IPR036928">
    <property type="entry name" value="AS_sf"/>
</dbReference>
<dbReference type="PANTHER" id="PTHR11895:SF7">
    <property type="entry name" value="GLUTAMYL-TRNA(GLN) AMIDOTRANSFERASE SUBUNIT A, MITOCHONDRIAL"/>
    <property type="match status" value="1"/>
</dbReference>
<feature type="domain" description="Amidase" evidence="2">
    <location>
        <begin position="37"/>
        <end position="458"/>
    </location>
</feature>
<evidence type="ECO:0000313" key="4">
    <source>
        <dbReference type="Proteomes" id="UP000075787"/>
    </source>
</evidence>
<reference evidence="3 4" key="1">
    <citation type="submission" date="2015-12" db="EMBL/GenBank/DDBJ databases">
        <title>Genome sequence of Tistrella mobilis MCCC 1A02139.</title>
        <authorList>
            <person name="Lu L."/>
            <person name="Lai Q."/>
            <person name="Shao Z."/>
            <person name="Qian P."/>
        </authorList>
    </citation>
    <scope>NUCLEOTIDE SEQUENCE [LARGE SCALE GENOMIC DNA]</scope>
    <source>
        <strain evidence="3 4">MCCC 1A02139</strain>
    </source>
</reference>
<dbReference type="NCBIfam" id="NF004815">
    <property type="entry name" value="PRK06169.1"/>
    <property type="match status" value="1"/>
</dbReference>
<comment type="similarity">
    <text evidence="1">Belongs to the amidase family.</text>
</comment>
<dbReference type="Proteomes" id="UP000075787">
    <property type="component" value="Unassembled WGS sequence"/>
</dbReference>
<comment type="caution">
    <text evidence="3">The sequence shown here is derived from an EMBL/GenBank/DDBJ whole genome shotgun (WGS) entry which is preliminary data.</text>
</comment>
<dbReference type="InterPro" id="IPR000120">
    <property type="entry name" value="Amidase"/>
</dbReference>
<evidence type="ECO:0000256" key="1">
    <source>
        <dbReference type="ARBA" id="ARBA00009199"/>
    </source>
</evidence>
<dbReference type="PANTHER" id="PTHR11895">
    <property type="entry name" value="TRANSAMIDASE"/>
    <property type="match status" value="1"/>
</dbReference>
<dbReference type="OrthoDB" id="7245165at2"/>
<accession>A0A162KN24</accession>
<gene>
    <name evidence="3" type="ORF">AUP44_01095</name>
</gene>
<name>A0A162KN24_9PROT</name>
<organism evidence="3 4">
    <name type="scientific">Tistrella mobilis</name>
    <dbReference type="NCBI Taxonomy" id="171437"/>
    <lineage>
        <taxon>Bacteria</taxon>
        <taxon>Pseudomonadati</taxon>
        <taxon>Pseudomonadota</taxon>
        <taxon>Alphaproteobacteria</taxon>
        <taxon>Geminicoccales</taxon>
        <taxon>Geminicoccaceae</taxon>
        <taxon>Tistrella</taxon>
    </lineage>
</organism>
<protein>
    <submittedName>
        <fullName evidence="3">Amidase</fullName>
    </submittedName>
</protein>